<dbReference type="KEGG" id="sdyn:Mal52_15330"/>
<keyword evidence="1" id="KW-0732">Signal</keyword>
<gene>
    <name evidence="2" type="ORF">Mal52_15330</name>
</gene>
<dbReference type="EMBL" id="CP036276">
    <property type="protein sequence ID" value="QDU43062.1"/>
    <property type="molecule type" value="Genomic_DNA"/>
</dbReference>
<reference evidence="2 3" key="1">
    <citation type="submission" date="2019-02" db="EMBL/GenBank/DDBJ databases">
        <title>Deep-cultivation of Planctomycetes and their phenomic and genomic characterization uncovers novel biology.</title>
        <authorList>
            <person name="Wiegand S."/>
            <person name="Jogler M."/>
            <person name="Boedeker C."/>
            <person name="Pinto D."/>
            <person name="Vollmers J."/>
            <person name="Rivas-Marin E."/>
            <person name="Kohn T."/>
            <person name="Peeters S.H."/>
            <person name="Heuer A."/>
            <person name="Rast P."/>
            <person name="Oberbeckmann S."/>
            <person name="Bunk B."/>
            <person name="Jeske O."/>
            <person name="Meyerdierks A."/>
            <person name="Storesund J.E."/>
            <person name="Kallscheuer N."/>
            <person name="Luecker S."/>
            <person name="Lage O.M."/>
            <person name="Pohl T."/>
            <person name="Merkel B.J."/>
            <person name="Hornburger P."/>
            <person name="Mueller R.-W."/>
            <person name="Bruemmer F."/>
            <person name="Labrenz M."/>
            <person name="Spormann A.M."/>
            <person name="Op den Camp H."/>
            <person name="Overmann J."/>
            <person name="Amann R."/>
            <person name="Jetten M.S.M."/>
            <person name="Mascher T."/>
            <person name="Medema M.H."/>
            <person name="Devos D.P."/>
            <person name="Kaster A.-K."/>
            <person name="Ovreas L."/>
            <person name="Rohde M."/>
            <person name="Galperin M.Y."/>
            <person name="Jogler C."/>
        </authorList>
    </citation>
    <scope>NUCLEOTIDE SEQUENCE [LARGE SCALE GENOMIC DNA]</scope>
    <source>
        <strain evidence="2 3">Mal52</strain>
    </source>
</reference>
<feature type="chain" id="PRO_5021747637" evidence="1">
    <location>
        <begin position="24"/>
        <end position="323"/>
    </location>
</feature>
<protein>
    <submittedName>
        <fullName evidence="2">Uncharacterized protein</fullName>
    </submittedName>
</protein>
<dbReference type="Proteomes" id="UP000319383">
    <property type="component" value="Chromosome"/>
</dbReference>
<keyword evidence="3" id="KW-1185">Reference proteome</keyword>
<name>A0A517ZKP1_9PLAN</name>
<evidence type="ECO:0000313" key="2">
    <source>
        <dbReference type="EMBL" id="QDU43062.1"/>
    </source>
</evidence>
<evidence type="ECO:0000256" key="1">
    <source>
        <dbReference type="SAM" id="SignalP"/>
    </source>
</evidence>
<dbReference type="AlphaFoldDB" id="A0A517ZKP1"/>
<feature type="signal peptide" evidence="1">
    <location>
        <begin position="1"/>
        <end position="23"/>
    </location>
</feature>
<evidence type="ECO:0000313" key="3">
    <source>
        <dbReference type="Proteomes" id="UP000319383"/>
    </source>
</evidence>
<dbReference type="RefSeq" id="WP_145375095.1">
    <property type="nucleotide sequence ID" value="NZ_CP036276.1"/>
</dbReference>
<sequence length="323" mass="36807" precursor="true">MLTHFRFICVVLAIIAPAAPVRADETAPENFRTPVGDAELRYWLQNMVWYHNFSNAEIADATGLSEAEIQSSLKRLRISAETKPQRRAEAPLLTLPYPGGRHPRIGFLEGAIRPQRDTKISVFTPWDDHSYVVADIPEAIWSNLGLTYLAHTHVPTIWEAQGIELKPLEWNRRNDGTFDMTRKLPNGIAFGAKIMPGRDGVKMELWLENGTKETLSDLRVQNCVMLKAAIGFNEQTNDNKVFSKPFCAARNEAGDRWIITAWDHCHRPWGNTRCPCLHSDPKFPNCAPGEKRMLHGWLSFYEGTEIEAEFERLRNVGWLRLSD</sequence>
<organism evidence="2 3">
    <name type="scientific">Symmachiella dynata</name>
    <dbReference type="NCBI Taxonomy" id="2527995"/>
    <lineage>
        <taxon>Bacteria</taxon>
        <taxon>Pseudomonadati</taxon>
        <taxon>Planctomycetota</taxon>
        <taxon>Planctomycetia</taxon>
        <taxon>Planctomycetales</taxon>
        <taxon>Planctomycetaceae</taxon>
        <taxon>Symmachiella</taxon>
    </lineage>
</organism>
<proteinExistence type="predicted"/>
<accession>A0A517ZKP1</accession>